<name>A0A418YKK0_9GAMM</name>
<dbReference type="PANTHER" id="PTHR30472">
    <property type="entry name" value="FERRIC ENTEROBACTIN TRANSPORT SYSTEM PERMEASE PROTEIN"/>
    <property type="match status" value="1"/>
</dbReference>
<feature type="transmembrane region" description="Helical" evidence="8">
    <location>
        <begin position="294"/>
        <end position="314"/>
    </location>
</feature>
<dbReference type="GO" id="GO:0022857">
    <property type="term" value="F:transmembrane transporter activity"/>
    <property type="evidence" value="ECO:0007669"/>
    <property type="project" value="InterPro"/>
</dbReference>
<comment type="caution">
    <text evidence="9">The sequence shown here is derived from an EMBL/GenBank/DDBJ whole genome shotgun (WGS) entry which is preliminary data.</text>
</comment>
<evidence type="ECO:0000256" key="3">
    <source>
        <dbReference type="ARBA" id="ARBA00022448"/>
    </source>
</evidence>
<dbReference type="InterPro" id="IPR037294">
    <property type="entry name" value="ABC_BtuC-like"/>
</dbReference>
<keyword evidence="6 8" id="KW-1133">Transmembrane helix</keyword>
<dbReference type="Pfam" id="PF01032">
    <property type="entry name" value="FecCD"/>
    <property type="match status" value="1"/>
</dbReference>
<sequence length="349" mass="36724">MPRLQQPKWLILAASLCLFFSFLAALSVGSMSLSLWQSGQGLATLLTPWQFGDLSNMQLMVLQNLRLPRALLAVFVGANLALCGALLQGLLRNPLADPSIIGVSGGAAFGAAIAMFLAGIVVPQLTPLWQEYWVASFAFTGGCLATFAVYRIGTGANGTSVVVMLLAGVAIAALAAAGIAILTYLADDALLRNITFWQLGSIAGANWQMVLLSGFASLLLLLSVPYSAKALNAILLGESEARHLGVNVQQVKTRLIIITALAVGIAVATSGMIGFIGLVIPHLIRLWLGADHRYLLPLSALLGACLLLLADVAARVVIAPAELPVGVITGLIGAPFFIFLLLKQRRFMV</sequence>
<dbReference type="Gene3D" id="1.10.3470.10">
    <property type="entry name" value="ABC transporter involved in vitamin B12 uptake, BtuC"/>
    <property type="match status" value="1"/>
</dbReference>
<feature type="transmembrane region" description="Helical" evidence="8">
    <location>
        <begin position="67"/>
        <end position="87"/>
    </location>
</feature>
<evidence type="ECO:0000256" key="2">
    <source>
        <dbReference type="ARBA" id="ARBA00007935"/>
    </source>
</evidence>
<keyword evidence="3" id="KW-0813">Transport</keyword>
<dbReference type="AlphaFoldDB" id="A0A418YKK0"/>
<evidence type="ECO:0000256" key="5">
    <source>
        <dbReference type="ARBA" id="ARBA00022692"/>
    </source>
</evidence>
<feature type="transmembrane region" description="Helical" evidence="8">
    <location>
        <begin position="99"/>
        <end position="120"/>
    </location>
</feature>
<evidence type="ECO:0000256" key="7">
    <source>
        <dbReference type="ARBA" id="ARBA00023136"/>
    </source>
</evidence>
<dbReference type="RefSeq" id="WP_119909029.1">
    <property type="nucleotide sequence ID" value="NZ_QZCH01000001.1"/>
</dbReference>
<dbReference type="GO" id="GO:0005886">
    <property type="term" value="C:plasma membrane"/>
    <property type="evidence" value="ECO:0007669"/>
    <property type="project" value="UniProtKB-SubCell"/>
</dbReference>
<keyword evidence="10" id="KW-1185">Reference proteome</keyword>
<dbReference type="Proteomes" id="UP000283255">
    <property type="component" value="Unassembled WGS sequence"/>
</dbReference>
<comment type="subcellular location">
    <subcellularLocation>
        <location evidence="1">Cell membrane</location>
        <topology evidence="1">Multi-pass membrane protein</topology>
    </subcellularLocation>
</comment>
<feature type="transmembrane region" description="Helical" evidence="8">
    <location>
        <begin position="205"/>
        <end position="224"/>
    </location>
</feature>
<evidence type="ECO:0000313" key="9">
    <source>
        <dbReference type="EMBL" id="RJG51505.1"/>
    </source>
</evidence>
<feature type="transmembrane region" description="Helical" evidence="8">
    <location>
        <begin position="132"/>
        <end position="150"/>
    </location>
</feature>
<keyword evidence="5 8" id="KW-0812">Transmembrane</keyword>
<reference evidence="9 10" key="2">
    <citation type="submission" date="2019-01" db="EMBL/GenBank/DDBJ databases">
        <title>Motilimonas pumilus sp. nov., isolated from the gut of sea cucumber (Apostichopus japonicus).</title>
        <authorList>
            <person name="Wang F.-Q."/>
            <person name="Ren L.-H."/>
            <person name="Lin Y.-W."/>
            <person name="Sun G.-H."/>
            <person name="Du Z.-J."/>
            <person name="Zhao J.-X."/>
            <person name="Liu X.-J."/>
            <person name="Liu L.-J."/>
        </authorList>
    </citation>
    <scope>NUCLEOTIDE SEQUENCE [LARGE SCALE GENOMIC DNA]</scope>
    <source>
        <strain evidence="9 10">PLHSC7-2</strain>
    </source>
</reference>
<dbReference type="OrthoDB" id="9055647at2"/>
<evidence type="ECO:0000256" key="6">
    <source>
        <dbReference type="ARBA" id="ARBA00022989"/>
    </source>
</evidence>
<protein>
    <submittedName>
        <fullName evidence="9">Iron ABC transporter permease</fullName>
    </submittedName>
</protein>
<evidence type="ECO:0000313" key="10">
    <source>
        <dbReference type="Proteomes" id="UP000283255"/>
    </source>
</evidence>
<gene>
    <name evidence="9" type="ORF">D1Z90_01885</name>
</gene>
<dbReference type="CDD" id="cd06550">
    <property type="entry name" value="TM_ABC_iron-siderophores_like"/>
    <property type="match status" value="1"/>
</dbReference>
<keyword evidence="7 8" id="KW-0472">Membrane</keyword>
<evidence type="ECO:0000256" key="4">
    <source>
        <dbReference type="ARBA" id="ARBA00022475"/>
    </source>
</evidence>
<dbReference type="EMBL" id="QZCH01000001">
    <property type="protein sequence ID" value="RJG51505.1"/>
    <property type="molecule type" value="Genomic_DNA"/>
</dbReference>
<keyword evidence="4" id="KW-1003">Cell membrane</keyword>
<proteinExistence type="inferred from homology"/>
<feature type="transmembrane region" description="Helical" evidence="8">
    <location>
        <begin position="321"/>
        <end position="342"/>
    </location>
</feature>
<evidence type="ECO:0000256" key="1">
    <source>
        <dbReference type="ARBA" id="ARBA00004651"/>
    </source>
</evidence>
<accession>A0A418YKK0</accession>
<feature type="transmembrane region" description="Helical" evidence="8">
    <location>
        <begin position="255"/>
        <end position="288"/>
    </location>
</feature>
<dbReference type="GO" id="GO:0033214">
    <property type="term" value="P:siderophore-iron import into cell"/>
    <property type="evidence" value="ECO:0007669"/>
    <property type="project" value="TreeGrafter"/>
</dbReference>
<feature type="transmembrane region" description="Helical" evidence="8">
    <location>
        <begin position="162"/>
        <end position="185"/>
    </location>
</feature>
<dbReference type="SUPFAM" id="SSF81345">
    <property type="entry name" value="ABC transporter involved in vitamin B12 uptake, BtuC"/>
    <property type="match status" value="1"/>
</dbReference>
<dbReference type="PANTHER" id="PTHR30472:SF25">
    <property type="entry name" value="ABC TRANSPORTER PERMEASE PROTEIN MJ0876-RELATED"/>
    <property type="match status" value="1"/>
</dbReference>
<dbReference type="InterPro" id="IPR000522">
    <property type="entry name" value="ABC_transptr_permease_BtuC"/>
</dbReference>
<evidence type="ECO:0000256" key="8">
    <source>
        <dbReference type="SAM" id="Phobius"/>
    </source>
</evidence>
<dbReference type="FunFam" id="1.10.3470.10:FF:000001">
    <property type="entry name" value="Vitamin B12 ABC transporter permease BtuC"/>
    <property type="match status" value="1"/>
</dbReference>
<organism evidence="9 10">
    <name type="scientific">Motilimonas pumila</name>
    <dbReference type="NCBI Taxonomy" id="2303987"/>
    <lineage>
        <taxon>Bacteria</taxon>
        <taxon>Pseudomonadati</taxon>
        <taxon>Pseudomonadota</taxon>
        <taxon>Gammaproteobacteria</taxon>
        <taxon>Alteromonadales</taxon>
        <taxon>Alteromonadales genera incertae sedis</taxon>
        <taxon>Motilimonas</taxon>
    </lineage>
</organism>
<reference evidence="9 10" key="1">
    <citation type="submission" date="2018-09" db="EMBL/GenBank/DDBJ databases">
        <authorList>
            <person name="Wang F."/>
        </authorList>
    </citation>
    <scope>NUCLEOTIDE SEQUENCE [LARGE SCALE GENOMIC DNA]</scope>
    <source>
        <strain evidence="9 10">PLHSC7-2</strain>
    </source>
</reference>
<comment type="similarity">
    <text evidence="2">Belongs to the binding-protein-dependent transport system permease family. FecCD subfamily.</text>
</comment>